<dbReference type="Proteomes" id="UP000184267">
    <property type="component" value="Unassembled WGS sequence"/>
</dbReference>
<dbReference type="PANTHER" id="PTHR28234:SF1">
    <property type="entry name" value="NUCLEAR CONTROL OF ATPASE PROTEIN 2"/>
    <property type="match status" value="1"/>
</dbReference>
<protein>
    <submittedName>
        <fullName evidence="7">Nuclear control of ATPase protein 2</fullName>
    </submittedName>
</protein>
<feature type="transmembrane region" description="Helical" evidence="6">
    <location>
        <begin position="527"/>
        <end position="548"/>
    </location>
</feature>
<evidence type="ECO:0000256" key="5">
    <source>
        <dbReference type="ARBA" id="ARBA00023136"/>
    </source>
</evidence>
<evidence type="ECO:0000313" key="8">
    <source>
        <dbReference type="Proteomes" id="UP000184267"/>
    </source>
</evidence>
<comment type="caution">
    <text evidence="7">The sequence shown here is derived from an EMBL/GenBank/DDBJ whole genome shotgun (WGS) entry which is preliminary data.</text>
</comment>
<keyword evidence="2 6" id="KW-0812">Transmembrane</keyword>
<dbReference type="InterPro" id="IPR013946">
    <property type="entry name" value="NCA2-like"/>
</dbReference>
<proteinExistence type="predicted"/>
<evidence type="ECO:0000256" key="2">
    <source>
        <dbReference type="ARBA" id="ARBA00022692"/>
    </source>
</evidence>
<dbReference type="GO" id="GO:0005741">
    <property type="term" value="C:mitochondrial outer membrane"/>
    <property type="evidence" value="ECO:0007669"/>
    <property type="project" value="TreeGrafter"/>
</dbReference>
<evidence type="ECO:0000256" key="1">
    <source>
        <dbReference type="ARBA" id="ARBA00004225"/>
    </source>
</evidence>
<keyword evidence="3 6" id="KW-1133">Transmembrane helix</keyword>
<keyword evidence="8" id="KW-1185">Reference proteome</keyword>
<dbReference type="Pfam" id="PF08637">
    <property type="entry name" value="NCA2"/>
    <property type="match status" value="1"/>
</dbReference>
<comment type="subcellular location">
    <subcellularLocation>
        <location evidence="1">Mitochondrion membrane</location>
        <topology evidence="1">Multi-pass membrane protein</topology>
    </subcellularLocation>
</comment>
<evidence type="ECO:0000256" key="6">
    <source>
        <dbReference type="SAM" id="Phobius"/>
    </source>
</evidence>
<sequence>MSTFIAPLVADLSQKALPPTIPTSGGEVHLESAYTRTKENLRSLFVKLDQSASPESLKECIDALQTLEHHEQLLSAQAADGEEQTLRRAILARLALGLYAQALTTYLDEASEAESELEWWSELGRSRRYAAYYLLQTLPLRVANLSRLVLSTLRSHNIPFHLSVLKPSSLRQLFPSSGTLRPNALTLAFFPHLHHQPYSIALTTVSRPHSLALTTSPSKAVSSAYNAFLQTLSCVARAGATVATLPVELARGECGFKRKELERIRDERAEVLGVLVELRDRLSSALVDENNDGALAGISEFTAFLQSIVDGEDAAPHIVGVDVSASGVVESLSVLANVTLPSHISLHSAELKSGQLRRPSRLTLLWPRLVFLPPLALYAIRTAYASRASLEDLARDAVDTARSFWESWILEPLRGIVKTVRAGHDDGVIVTKESVRADLDSLERMTLALAREKLHYAQPELAALSQQVQMGDLTAVMQIYEEDIKSPLRSAVQGTLLRSLFIQVQKAKVDINQALSGIDKLLKSQELTFAFVGVAPALAIVYAFAGYLRNLWSGGKGRGRYGGKAKRGSVWVTVRRIERLLIAHPESHHHRVHSKAVSKSSPSTVSPLTSGLLLLSVTHLRKYAETTLPANSRLREGFLDDVADLEDPTLGRAEKLRVVDRMWRSWGEVLGWNRVAA</sequence>
<keyword evidence="4" id="KW-0496">Mitochondrion</keyword>
<dbReference type="STRING" id="154538.A0A1M2VS47"/>
<dbReference type="PANTHER" id="PTHR28234">
    <property type="entry name" value="NUCLEAR CONTROL OF ATPASE PROTEIN 2"/>
    <property type="match status" value="1"/>
</dbReference>
<gene>
    <name evidence="7" type="ORF">TRAPUB_13080</name>
</gene>
<dbReference type="AlphaFoldDB" id="A0A1M2VS47"/>
<accession>A0A1M2VS47</accession>
<organism evidence="7 8">
    <name type="scientific">Trametes pubescens</name>
    <name type="common">White-rot fungus</name>
    <dbReference type="NCBI Taxonomy" id="154538"/>
    <lineage>
        <taxon>Eukaryota</taxon>
        <taxon>Fungi</taxon>
        <taxon>Dikarya</taxon>
        <taxon>Basidiomycota</taxon>
        <taxon>Agaricomycotina</taxon>
        <taxon>Agaricomycetes</taxon>
        <taxon>Polyporales</taxon>
        <taxon>Polyporaceae</taxon>
        <taxon>Trametes</taxon>
    </lineage>
</organism>
<evidence type="ECO:0000256" key="4">
    <source>
        <dbReference type="ARBA" id="ARBA00023128"/>
    </source>
</evidence>
<keyword evidence="5 6" id="KW-0472">Membrane</keyword>
<name>A0A1M2VS47_TRAPU</name>
<dbReference type="OrthoDB" id="413313at2759"/>
<dbReference type="OMA" id="YENEIEW"/>
<dbReference type="EMBL" id="MNAD01000777">
    <property type="protein sequence ID" value="OJT10388.1"/>
    <property type="molecule type" value="Genomic_DNA"/>
</dbReference>
<reference evidence="7 8" key="1">
    <citation type="submission" date="2016-10" db="EMBL/GenBank/DDBJ databases">
        <title>Genome sequence of the basidiomycete white-rot fungus Trametes pubescens.</title>
        <authorList>
            <person name="Makela M.R."/>
            <person name="Granchi Z."/>
            <person name="Peng M."/>
            <person name="De Vries R.P."/>
            <person name="Grigoriev I."/>
            <person name="Riley R."/>
            <person name="Hilden K."/>
        </authorList>
    </citation>
    <scope>NUCLEOTIDE SEQUENCE [LARGE SCALE GENOMIC DNA]</scope>
    <source>
        <strain evidence="7 8">FBCC735</strain>
    </source>
</reference>
<evidence type="ECO:0000313" key="7">
    <source>
        <dbReference type="EMBL" id="OJT10388.1"/>
    </source>
</evidence>
<evidence type="ECO:0000256" key="3">
    <source>
        <dbReference type="ARBA" id="ARBA00022989"/>
    </source>
</evidence>